<accession>A0A3S3PA25</accession>
<dbReference type="EMBL" id="SAYW01000007">
    <property type="protein sequence ID" value="RWU04255.1"/>
    <property type="molecule type" value="Genomic_DNA"/>
</dbReference>
<reference evidence="1 2" key="1">
    <citation type="submission" date="2018-06" db="EMBL/GenBank/DDBJ databases">
        <title>Pedobacter endophyticus sp. nov., an endophytic bacterium isolated from a leaf of Triticum aestivum.</title>
        <authorList>
            <person name="Zhang L."/>
        </authorList>
    </citation>
    <scope>NUCLEOTIDE SEQUENCE [LARGE SCALE GENOMIC DNA]</scope>
    <source>
        <strain evidence="1 2">CM134L-2</strain>
    </source>
</reference>
<comment type="caution">
    <text evidence="1">The sequence shown here is derived from an EMBL/GenBank/DDBJ whole genome shotgun (WGS) entry which is preliminary data.</text>
</comment>
<dbReference type="OrthoDB" id="9800230at2"/>
<dbReference type="RefSeq" id="WP_113648853.1">
    <property type="nucleotide sequence ID" value="NZ_QMHN01000007.1"/>
</dbReference>
<keyword evidence="2" id="KW-1185">Reference proteome</keyword>
<proteinExistence type="predicted"/>
<evidence type="ECO:0000313" key="1">
    <source>
        <dbReference type="EMBL" id="RWU04255.1"/>
    </source>
</evidence>
<evidence type="ECO:0000313" key="2">
    <source>
        <dbReference type="Proteomes" id="UP000284120"/>
    </source>
</evidence>
<dbReference type="InterPro" id="IPR032342">
    <property type="entry name" value="DUF4861"/>
</dbReference>
<name>A0A3S3PA25_9SPHI</name>
<dbReference type="Proteomes" id="UP000284120">
    <property type="component" value="Unassembled WGS sequence"/>
</dbReference>
<dbReference type="Pfam" id="PF16153">
    <property type="entry name" value="DUF4861"/>
    <property type="match status" value="1"/>
</dbReference>
<organism evidence="1 2">
    <name type="scientific">Pedobacter chitinilyticus</name>
    <dbReference type="NCBI Taxonomy" id="2233776"/>
    <lineage>
        <taxon>Bacteria</taxon>
        <taxon>Pseudomonadati</taxon>
        <taxon>Bacteroidota</taxon>
        <taxon>Sphingobacteriia</taxon>
        <taxon>Sphingobacteriales</taxon>
        <taxon>Sphingobacteriaceae</taxon>
        <taxon>Pedobacter</taxon>
    </lineage>
</organism>
<sequence length="401" mass="45715">MKIKVYYFSKFLSVIAFWLALSSFINPVITKAQLTFTVKNTLDFERSEVVNISAKKLVKLLKTASPDHIRVRELGKTLNLVLQWVDENGDGKPETLLFKPTVKAKETAKYVVLLDSTTLVTQTELTTYSRFVPERTDDYAWENDKVAFRTYGPDAQMRAEKKMPNGTLSSGIDLWLKRTSLPVINEWYKGYLTDPNYYHKDSGKGYDPYHVGASRGTGGTGVWEGDTLLVSKNFIHYKTIATGPLRTIFELYYAPYGRYNVKETKRISLDIGSNFSKFEVFYTSSQKLPNYTMGITLHDKKGEINVLKNLGIFIHHEKIDNSYIGEAIIVDPKIVKSAFANKSQVKDQSNLLVLTKPQKSTTFYAGFAWEKSGQVKDSNDWENFVKKQRTIIDNPLQVLVK</sequence>
<protein>
    <submittedName>
        <fullName evidence="1">DUF4861 domain-containing protein</fullName>
    </submittedName>
</protein>
<gene>
    <name evidence="1" type="ORF">DPV69_18170</name>
</gene>
<dbReference type="AlphaFoldDB" id="A0A3S3PA25"/>